<dbReference type="InterPro" id="IPR013424">
    <property type="entry name" value="Ice-binding_C"/>
</dbReference>
<evidence type="ECO:0000313" key="3">
    <source>
        <dbReference type="Proteomes" id="UP001500827"/>
    </source>
</evidence>
<proteinExistence type="predicted"/>
<feature type="domain" description="Ice-binding protein C-terminal" evidence="1">
    <location>
        <begin position="198"/>
        <end position="221"/>
    </location>
</feature>
<gene>
    <name evidence="2" type="ORF">GCM10022276_12180</name>
</gene>
<protein>
    <recommendedName>
        <fullName evidence="1">Ice-binding protein C-terminal domain-containing protein</fullName>
    </recommendedName>
</protein>
<dbReference type="Proteomes" id="UP001500827">
    <property type="component" value="Unassembled WGS sequence"/>
</dbReference>
<keyword evidence="3" id="KW-1185">Reference proteome</keyword>
<comment type="caution">
    <text evidence="2">The sequence shown here is derived from an EMBL/GenBank/DDBJ whole genome shotgun (WGS) entry which is preliminary data.</text>
</comment>
<reference evidence="3" key="1">
    <citation type="journal article" date="2019" name="Int. J. Syst. Evol. Microbiol.">
        <title>The Global Catalogue of Microorganisms (GCM) 10K type strain sequencing project: providing services to taxonomists for standard genome sequencing and annotation.</title>
        <authorList>
            <consortium name="The Broad Institute Genomics Platform"/>
            <consortium name="The Broad Institute Genome Sequencing Center for Infectious Disease"/>
            <person name="Wu L."/>
            <person name="Ma J."/>
        </authorList>
    </citation>
    <scope>NUCLEOTIDE SEQUENCE [LARGE SCALE GENOMIC DNA]</scope>
    <source>
        <strain evidence="3">JCM 17543</strain>
    </source>
</reference>
<dbReference type="Pfam" id="PF07589">
    <property type="entry name" value="PEP-CTERM"/>
    <property type="match status" value="1"/>
</dbReference>
<name>A0ABP7L406_9SPHN</name>
<dbReference type="EMBL" id="BAABBM010000001">
    <property type="protein sequence ID" value="GAA3894603.1"/>
    <property type="molecule type" value="Genomic_DNA"/>
</dbReference>
<evidence type="ECO:0000259" key="1">
    <source>
        <dbReference type="Pfam" id="PF07589"/>
    </source>
</evidence>
<organism evidence="2 3">
    <name type="scientific">Sphingomonas limnosediminicola</name>
    <dbReference type="NCBI Taxonomy" id="940133"/>
    <lineage>
        <taxon>Bacteria</taxon>
        <taxon>Pseudomonadati</taxon>
        <taxon>Pseudomonadota</taxon>
        <taxon>Alphaproteobacteria</taxon>
        <taxon>Sphingomonadales</taxon>
        <taxon>Sphingomonadaceae</taxon>
        <taxon>Sphingomonas</taxon>
    </lineage>
</organism>
<sequence>MNGSSFSTFGHIGVSSDASSASGSSLGNGISSEALFRDVLFFSSTNPALTGADIQMSLLLQGIMGFDVSAGGAGSSIEGSLSVSGTAPSFFFFRFFDDSSGSFSVEQNPFAVAGTLGSTIDAVLTSPVFHVDFDGPTQLTLRLQSGSSTGGDASAFSHFGSSFAFASTPFLLPDGVTVSAGDYLVDDHFIDPLAAVGVPEPDSWMTMLLGFCLMGLTVRRRRRVYSPDKAQRPT</sequence>
<evidence type="ECO:0000313" key="2">
    <source>
        <dbReference type="EMBL" id="GAA3894603.1"/>
    </source>
</evidence>
<accession>A0ABP7L406</accession>